<evidence type="ECO:0000313" key="1">
    <source>
        <dbReference type="EMBL" id="KAG6425907.1"/>
    </source>
</evidence>
<proteinExistence type="predicted"/>
<protein>
    <submittedName>
        <fullName evidence="1">Uncharacterized protein</fullName>
    </submittedName>
</protein>
<comment type="caution">
    <text evidence="1">The sequence shown here is derived from an EMBL/GenBank/DDBJ whole genome shotgun (WGS) entry which is preliminary data.</text>
</comment>
<name>A0A8X9A245_SALSN</name>
<dbReference type="AlphaFoldDB" id="A0A8X9A245"/>
<accession>A0A8X9A245</accession>
<dbReference type="Proteomes" id="UP000298416">
    <property type="component" value="Unassembled WGS sequence"/>
</dbReference>
<dbReference type="EMBL" id="PNBA02000004">
    <property type="protein sequence ID" value="KAG6425907.1"/>
    <property type="molecule type" value="Genomic_DNA"/>
</dbReference>
<reference evidence="1" key="2">
    <citation type="submission" date="2020-08" db="EMBL/GenBank/DDBJ databases">
        <title>Plant Genome Project.</title>
        <authorList>
            <person name="Zhang R.-G."/>
        </authorList>
    </citation>
    <scope>NUCLEOTIDE SEQUENCE</scope>
    <source>
        <strain evidence="1">Huo1</strain>
        <tissue evidence="1">Leaf</tissue>
    </source>
</reference>
<gene>
    <name evidence="1" type="ORF">SASPL_110116</name>
</gene>
<organism evidence="1">
    <name type="scientific">Salvia splendens</name>
    <name type="common">Scarlet sage</name>
    <dbReference type="NCBI Taxonomy" id="180675"/>
    <lineage>
        <taxon>Eukaryota</taxon>
        <taxon>Viridiplantae</taxon>
        <taxon>Streptophyta</taxon>
        <taxon>Embryophyta</taxon>
        <taxon>Tracheophyta</taxon>
        <taxon>Spermatophyta</taxon>
        <taxon>Magnoliopsida</taxon>
        <taxon>eudicotyledons</taxon>
        <taxon>Gunneridae</taxon>
        <taxon>Pentapetalae</taxon>
        <taxon>asterids</taxon>
        <taxon>lamiids</taxon>
        <taxon>Lamiales</taxon>
        <taxon>Lamiaceae</taxon>
        <taxon>Nepetoideae</taxon>
        <taxon>Mentheae</taxon>
        <taxon>Salviinae</taxon>
        <taxon>Salvia</taxon>
        <taxon>Salvia subgen. Calosphace</taxon>
        <taxon>core Calosphace</taxon>
    </lineage>
</organism>
<evidence type="ECO:0000313" key="2">
    <source>
        <dbReference type="Proteomes" id="UP000298416"/>
    </source>
</evidence>
<sequence>MYGSLKSMNEFILDEVVANCPLNFNMVMIEDNKANDGGDQPVDAAYQSMKYGEDAPNISVEEKSKSATTRQKEKLYVEEEKLQDRCSSEVMLFNSKSYARDEMPMASFDLMRLYDHVETMLERASAASTVFDRIFCSRLASILSSIQKVFKPECFSERPPRTKVRAADRALSAVSAQMVLNCVNQFNSNKIPDIGK</sequence>
<reference evidence="1" key="1">
    <citation type="submission" date="2018-01" db="EMBL/GenBank/DDBJ databases">
        <authorList>
            <person name="Mao J.F."/>
        </authorList>
    </citation>
    <scope>NUCLEOTIDE SEQUENCE</scope>
    <source>
        <strain evidence="1">Huo1</strain>
        <tissue evidence="1">Leaf</tissue>
    </source>
</reference>
<keyword evidence="2" id="KW-1185">Reference proteome</keyword>